<gene>
    <name evidence="3" type="ORF">PHMEG_00012310</name>
</gene>
<sequence length="193" mass="21966">MVLMLLFCWEYLVPFIVVLSPSLLALHAGSHCFARGIIRRSIETYDEITLWSINRQPNRSFSVIGTHKRVQGFPFTYGKPACHSQKLIDEHLTAFEKLHIIRAHEYFLEEARNRRDPKKRAVRQRVATCLAVTEDMVKRTAASTTTKDSQLGAKRVVCAKVRGGTSSRDKKTDRYGYSASYNAQRTTTDGSKL</sequence>
<keyword evidence="2" id="KW-1133">Transmembrane helix</keyword>
<feature type="compositionally biased region" description="Polar residues" evidence="1">
    <location>
        <begin position="179"/>
        <end position="193"/>
    </location>
</feature>
<evidence type="ECO:0000313" key="3">
    <source>
        <dbReference type="EMBL" id="OWZ14239.1"/>
    </source>
</evidence>
<evidence type="ECO:0000256" key="1">
    <source>
        <dbReference type="SAM" id="MobiDB-lite"/>
    </source>
</evidence>
<keyword evidence="2" id="KW-0472">Membrane</keyword>
<feature type="region of interest" description="Disordered" evidence="1">
    <location>
        <begin position="163"/>
        <end position="193"/>
    </location>
</feature>
<keyword evidence="2" id="KW-0812">Transmembrane</keyword>
<evidence type="ECO:0000313" key="4">
    <source>
        <dbReference type="Proteomes" id="UP000198211"/>
    </source>
</evidence>
<protein>
    <submittedName>
        <fullName evidence="3">Uncharacterized protein</fullName>
    </submittedName>
</protein>
<feature type="transmembrane region" description="Helical" evidence="2">
    <location>
        <begin position="12"/>
        <end position="34"/>
    </location>
</feature>
<dbReference type="AlphaFoldDB" id="A0A225WAR7"/>
<dbReference type="Proteomes" id="UP000198211">
    <property type="component" value="Unassembled WGS sequence"/>
</dbReference>
<name>A0A225WAR7_9STRA</name>
<accession>A0A225WAR7</accession>
<proteinExistence type="predicted"/>
<comment type="caution">
    <text evidence="3">The sequence shown here is derived from an EMBL/GenBank/DDBJ whole genome shotgun (WGS) entry which is preliminary data.</text>
</comment>
<dbReference type="EMBL" id="NBNE01001384">
    <property type="protein sequence ID" value="OWZ14239.1"/>
    <property type="molecule type" value="Genomic_DNA"/>
</dbReference>
<evidence type="ECO:0000256" key="2">
    <source>
        <dbReference type="SAM" id="Phobius"/>
    </source>
</evidence>
<organism evidence="3 4">
    <name type="scientific">Phytophthora megakarya</name>
    <dbReference type="NCBI Taxonomy" id="4795"/>
    <lineage>
        <taxon>Eukaryota</taxon>
        <taxon>Sar</taxon>
        <taxon>Stramenopiles</taxon>
        <taxon>Oomycota</taxon>
        <taxon>Peronosporomycetes</taxon>
        <taxon>Peronosporales</taxon>
        <taxon>Peronosporaceae</taxon>
        <taxon>Phytophthora</taxon>
    </lineage>
</organism>
<keyword evidence="4" id="KW-1185">Reference proteome</keyword>
<reference evidence="4" key="1">
    <citation type="submission" date="2017-03" db="EMBL/GenBank/DDBJ databases">
        <title>Phytopthora megakarya and P. palmivora, two closely related causual agents of cacao black pod achieved similar genome size and gene model numbers by different mechanisms.</title>
        <authorList>
            <person name="Ali S."/>
            <person name="Shao J."/>
            <person name="Larry D.J."/>
            <person name="Kronmiller B."/>
            <person name="Shen D."/>
            <person name="Strem M.D."/>
            <person name="Melnick R.L."/>
            <person name="Guiltinan M.J."/>
            <person name="Tyler B.M."/>
            <person name="Meinhardt L.W."/>
            <person name="Bailey B.A."/>
        </authorList>
    </citation>
    <scope>NUCLEOTIDE SEQUENCE [LARGE SCALE GENOMIC DNA]</scope>
    <source>
        <strain evidence="4">zdho120</strain>
    </source>
</reference>